<dbReference type="GO" id="GO:0031267">
    <property type="term" value="F:small GTPase binding"/>
    <property type="evidence" value="ECO:0007669"/>
    <property type="project" value="TreeGrafter"/>
</dbReference>
<keyword evidence="4" id="KW-0677">Repeat</keyword>
<reference evidence="9" key="1">
    <citation type="submission" date="2022-10" db="EMBL/GenBank/DDBJ databases">
        <title>Genome assembly of Pristionchus species.</title>
        <authorList>
            <person name="Yoshida K."/>
            <person name="Sommer R.J."/>
        </authorList>
    </citation>
    <scope>NUCLEOTIDE SEQUENCE [LARGE SCALE GENOMIC DNA]</scope>
    <source>
        <strain evidence="9">RS5460</strain>
    </source>
</reference>
<comment type="caution">
    <text evidence="8">The sequence shown here is derived from an EMBL/GenBank/DDBJ whole genome shotgun (WGS) entry which is preliminary data.</text>
</comment>
<accession>A0AAN5IFK4</accession>
<feature type="chain" id="PRO_5042829053" evidence="7">
    <location>
        <begin position="18"/>
        <end position="840"/>
    </location>
</feature>
<feature type="region of interest" description="Disordered" evidence="6">
    <location>
        <begin position="774"/>
        <end position="840"/>
    </location>
</feature>
<evidence type="ECO:0000256" key="1">
    <source>
        <dbReference type="ARBA" id="ARBA00004123"/>
    </source>
</evidence>
<dbReference type="InterPro" id="IPR032675">
    <property type="entry name" value="LRR_dom_sf"/>
</dbReference>
<dbReference type="Proteomes" id="UP001328107">
    <property type="component" value="Unassembled WGS sequence"/>
</dbReference>
<dbReference type="Gene3D" id="3.80.10.10">
    <property type="entry name" value="Ribonuclease Inhibitor"/>
    <property type="match status" value="2"/>
</dbReference>
<evidence type="ECO:0000256" key="2">
    <source>
        <dbReference type="ARBA" id="ARBA00022468"/>
    </source>
</evidence>
<feature type="signal peptide" evidence="7">
    <location>
        <begin position="1"/>
        <end position="17"/>
    </location>
</feature>
<evidence type="ECO:0000256" key="7">
    <source>
        <dbReference type="SAM" id="SignalP"/>
    </source>
</evidence>
<dbReference type="Pfam" id="PF13516">
    <property type="entry name" value="LRR_6"/>
    <property type="match status" value="2"/>
</dbReference>
<keyword evidence="2" id="KW-0343">GTPase activation</keyword>
<feature type="compositionally biased region" description="Acidic residues" evidence="6">
    <location>
        <begin position="363"/>
        <end position="389"/>
    </location>
</feature>
<keyword evidence="3" id="KW-0433">Leucine-rich repeat</keyword>
<feature type="compositionally biased region" description="Acidic residues" evidence="6">
    <location>
        <begin position="816"/>
        <end position="840"/>
    </location>
</feature>
<keyword evidence="7" id="KW-0732">Signal</keyword>
<dbReference type="SMART" id="SM00368">
    <property type="entry name" value="LRR_RI"/>
    <property type="match status" value="13"/>
</dbReference>
<dbReference type="InterPro" id="IPR001611">
    <property type="entry name" value="Leu-rich_rpt"/>
</dbReference>
<name>A0AAN5IFK4_9BILA</name>
<protein>
    <submittedName>
        <fullName evidence="8">Uncharacterized protein</fullName>
    </submittedName>
</protein>
<dbReference type="GO" id="GO:0005096">
    <property type="term" value="F:GTPase activator activity"/>
    <property type="evidence" value="ECO:0007669"/>
    <property type="project" value="UniProtKB-KW"/>
</dbReference>
<dbReference type="GO" id="GO:0005634">
    <property type="term" value="C:nucleus"/>
    <property type="evidence" value="ECO:0007669"/>
    <property type="project" value="UniProtKB-SubCell"/>
</dbReference>
<evidence type="ECO:0000256" key="5">
    <source>
        <dbReference type="ARBA" id="ARBA00023242"/>
    </source>
</evidence>
<dbReference type="GO" id="GO:0048471">
    <property type="term" value="C:perinuclear region of cytoplasm"/>
    <property type="evidence" value="ECO:0007669"/>
    <property type="project" value="TreeGrafter"/>
</dbReference>
<dbReference type="EMBL" id="BTRK01000006">
    <property type="protein sequence ID" value="GMR61111.1"/>
    <property type="molecule type" value="Genomic_DNA"/>
</dbReference>
<proteinExistence type="predicted"/>
<dbReference type="CDD" id="cd00116">
    <property type="entry name" value="LRR_RI"/>
    <property type="match status" value="2"/>
</dbReference>
<comment type="subcellular location">
    <subcellularLocation>
        <location evidence="1">Nucleus</location>
    </subcellularLocation>
</comment>
<keyword evidence="9" id="KW-1185">Reference proteome</keyword>
<dbReference type="FunFam" id="3.80.10.10:FF:000142">
    <property type="entry name" value="Ran GTPase activating protein 1"/>
    <property type="match status" value="2"/>
</dbReference>
<dbReference type="PANTHER" id="PTHR24113">
    <property type="entry name" value="RAN GTPASE-ACTIVATING PROTEIN 1"/>
    <property type="match status" value="1"/>
</dbReference>
<dbReference type="GO" id="GO:0005829">
    <property type="term" value="C:cytosol"/>
    <property type="evidence" value="ECO:0007669"/>
    <property type="project" value="TreeGrafter"/>
</dbReference>
<evidence type="ECO:0000313" key="9">
    <source>
        <dbReference type="Proteomes" id="UP001328107"/>
    </source>
</evidence>
<evidence type="ECO:0000256" key="3">
    <source>
        <dbReference type="ARBA" id="ARBA00022614"/>
    </source>
</evidence>
<dbReference type="SUPFAM" id="SSF52047">
    <property type="entry name" value="RNI-like"/>
    <property type="match status" value="2"/>
</dbReference>
<organism evidence="8 9">
    <name type="scientific">Pristionchus mayeri</name>
    <dbReference type="NCBI Taxonomy" id="1317129"/>
    <lineage>
        <taxon>Eukaryota</taxon>
        <taxon>Metazoa</taxon>
        <taxon>Ecdysozoa</taxon>
        <taxon>Nematoda</taxon>
        <taxon>Chromadorea</taxon>
        <taxon>Rhabditida</taxon>
        <taxon>Rhabditina</taxon>
        <taxon>Diplogasteromorpha</taxon>
        <taxon>Diplogasteroidea</taxon>
        <taxon>Neodiplogasteridae</taxon>
        <taxon>Pristionchus</taxon>
    </lineage>
</organism>
<evidence type="ECO:0000256" key="4">
    <source>
        <dbReference type="ARBA" id="ARBA00022737"/>
    </source>
</evidence>
<gene>
    <name evidence="8" type="ORF">PMAYCL1PPCAC_31306</name>
</gene>
<dbReference type="AlphaFoldDB" id="A0AAN5IFK4"/>
<evidence type="ECO:0000313" key="8">
    <source>
        <dbReference type="EMBL" id="GMR61111.1"/>
    </source>
</evidence>
<evidence type="ECO:0000256" key="6">
    <source>
        <dbReference type="SAM" id="MobiDB-lite"/>
    </source>
</evidence>
<dbReference type="InterPro" id="IPR027038">
    <property type="entry name" value="RanGap"/>
</dbReference>
<feature type="compositionally biased region" description="Acidic residues" evidence="6">
    <location>
        <begin position="791"/>
        <end position="808"/>
    </location>
</feature>
<sequence length="840" mass="90471">MLLLCSTTFPLLYTAQGANYVASVMNRTAGGLSFLDRQFKLNTREDAEELAKEIEACPDLIYLELRGNTIGIEAGKRIAEALEKHPELKYALWSDLFTGRLKNEIPPILRSMCSSMMRVGTHLTELDLSDNAFGPIGAEGIQDFLCSPSAFDLKTLRLNNNGLGAGGVIIANCLLTAHHNAAAAGKRFALKTFVAGRNRLEDPGAVALARAFKTLGSLEEITIPQNGIRKDGIEALAGSLRFNANLRVINFNDNTCTRNGAMAISFSLGDLAQLEVLDLGDCLCRANGTTAILAVLVSRQFPKLREVNLSGNELPAVVIKHVLSTWQKRLGSTKLRVTNNGFGGEFTDLAEEIEQRGLEEIIDLGNESDDEGTASEEEDDDAEESDEEDNTSRQGSEEEDKGEYQSLPCVDKHDLTAALAGLSVHRATPAPAAPPAAAAAAAAGPFELSFLDQQQKFEVEADAKGVAAALAAHPEVTSFVLRGNTLGIGAGERIAQALEHCPNLKECNWSDLFTGRLRSEIPIIVKRLCAAMIKAGVQLRSLDLSDNAFGPIGAESIQEFLESDSAFSLEELRLNNCGLGAGAVTVANSLLTLNNRAIAAGRRLNLKVIVAGRNRLEIPGALAFAKAIGEIGTLEELTVHQNGIHRPGVIGLAEGVAKNPGMKRLSIADNVGGWEGALEFAKALPNLQQLESADFSDCLSKDKGCKALVQAAVRLPQLRVLNLSGSELTAPVAEQIVKLWSRGRGDEAILNISTNNLSDEFGRIRDLADELGGQVDVGESDDDCGSLSGSEADEEEDIEHENVDEDEASEGKMYSDEEVDEEDYYEDEEEEEYYDDEGEW</sequence>
<dbReference type="GO" id="GO:0006913">
    <property type="term" value="P:nucleocytoplasmic transport"/>
    <property type="evidence" value="ECO:0007669"/>
    <property type="project" value="TreeGrafter"/>
</dbReference>
<keyword evidence="5" id="KW-0539">Nucleus</keyword>
<dbReference type="PANTHER" id="PTHR24113:SF12">
    <property type="entry name" value="RAN GTPASE-ACTIVATING PROTEIN 1"/>
    <property type="match status" value="1"/>
</dbReference>
<feature type="region of interest" description="Disordered" evidence="6">
    <location>
        <begin position="363"/>
        <end position="404"/>
    </location>
</feature>